<accession>A0A150U1Z2</accession>
<evidence type="ECO:0000256" key="3">
    <source>
        <dbReference type="ARBA" id="ARBA00022989"/>
    </source>
</evidence>
<evidence type="ECO:0000256" key="1">
    <source>
        <dbReference type="ARBA" id="ARBA00004141"/>
    </source>
</evidence>
<dbReference type="InterPro" id="IPR036259">
    <property type="entry name" value="MFS_trans_sf"/>
</dbReference>
<protein>
    <recommendedName>
        <fullName evidence="9">MFS transporter</fullName>
    </recommendedName>
</protein>
<evidence type="ECO:0000313" key="8">
    <source>
        <dbReference type="Proteomes" id="UP000075502"/>
    </source>
</evidence>
<feature type="transmembrane region" description="Helical" evidence="6">
    <location>
        <begin position="106"/>
        <end position="125"/>
    </location>
</feature>
<evidence type="ECO:0008006" key="9">
    <source>
        <dbReference type="Google" id="ProtNLM"/>
    </source>
</evidence>
<dbReference type="PANTHER" id="PTHR23514:SF13">
    <property type="entry name" value="INNER MEMBRANE PROTEIN YBJJ"/>
    <property type="match status" value="1"/>
</dbReference>
<dbReference type="PANTHER" id="PTHR23514">
    <property type="entry name" value="BYPASS OF STOP CODON PROTEIN 6"/>
    <property type="match status" value="1"/>
</dbReference>
<proteinExistence type="predicted"/>
<evidence type="ECO:0000256" key="2">
    <source>
        <dbReference type="ARBA" id="ARBA00022692"/>
    </source>
</evidence>
<feature type="transmembrane region" description="Helical" evidence="6">
    <location>
        <begin position="268"/>
        <end position="289"/>
    </location>
</feature>
<dbReference type="Gene3D" id="1.20.1250.20">
    <property type="entry name" value="MFS general substrate transporter like domains"/>
    <property type="match status" value="2"/>
</dbReference>
<dbReference type="GO" id="GO:0022857">
    <property type="term" value="F:transmembrane transporter activity"/>
    <property type="evidence" value="ECO:0007669"/>
    <property type="project" value="InterPro"/>
</dbReference>
<dbReference type="InterPro" id="IPR051788">
    <property type="entry name" value="MFS_Transporter"/>
</dbReference>
<comment type="subcellular location">
    <subcellularLocation>
        <location evidence="1">Membrane</location>
        <topology evidence="1">Multi-pass membrane protein</topology>
    </subcellularLocation>
</comment>
<feature type="transmembrane region" description="Helical" evidence="6">
    <location>
        <begin position="301"/>
        <end position="320"/>
    </location>
</feature>
<dbReference type="Proteomes" id="UP000075502">
    <property type="component" value="Unassembled WGS sequence"/>
</dbReference>
<feature type="transmembrane region" description="Helical" evidence="6">
    <location>
        <begin position="357"/>
        <end position="381"/>
    </location>
</feature>
<keyword evidence="2 6" id="KW-0812">Transmembrane</keyword>
<feature type="transmembrane region" description="Helical" evidence="6">
    <location>
        <begin position="40"/>
        <end position="60"/>
    </location>
</feature>
<reference evidence="7 8" key="1">
    <citation type="submission" date="2014-02" db="EMBL/GenBank/DDBJ databases">
        <title>The small core and large imbalanced accessory genome model reveals a collaborative survival strategy of Sorangium cellulosum strains in nature.</title>
        <authorList>
            <person name="Han K."/>
            <person name="Peng R."/>
            <person name="Blom J."/>
            <person name="Li Y.-Z."/>
        </authorList>
    </citation>
    <scope>NUCLEOTIDE SEQUENCE [LARGE SCALE GENOMIC DNA]</scope>
    <source>
        <strain evidence="7 8">So0007-03</strain>
    </source>
</reference>
<evidence type="ECO:0000256" key="4">
    <source>
        <dbReference type="ARBA" id="ARBA00023136"/>
    </source>
</evidence>
<gene>
    <name evidence="7" type="ORF">BE21_09230</name>
</gene>
<feature type="transmembrane region" description="Helical" evidence="6">
    <location>
        <begin position="326"/>
        <end position="345"/>
    </location>
</feature>
<name>A0A150U1Z2_SORCE</name>
<evidence type="ECO:0000256" key="5">
    <source>
        <dbReference type="SAM" id="MobiDB-lite"/>
    </source>
</evidence>
<dbReference type="CDD" id="cd17393">
    <property type="entry name" value="MFS_MosC_like"/>
    <property type="match status" value="1"/>
</dbReference>
<feature type="transmembrane region" description="Helical" evidence="6">
    <location>
        <begin position="80"/>
        <end position="99"/>
    </location>
</feature>
<keyword evidence="3 6" id="KW-1133">Transmembrane helix</keyword>
<keyword evidence="4 6" id="KW-0472">Membrane</keyword>
<evidence type="ECO:0000256" key="6">
    <source>
        <dbReference type="SAM" id="Phobius"/>
    </source>
</evidence>
<feature type="transmembrane region" description="Helical" evidence="6">
    <location>
        <begin position="236"/>
        <end position="256"/>
    </location>
</feature>
<dbReference type="SUPFAM" id="SSF103473">
    <property type="entry name" value="MFS general substrate transporter"/>
    <property type="match status" value="1"/>
</dbReference>
<feature type="compositionally biased region" description="Basic and acidic residues" evidence="5">
    <location>
        <begin position="1"/>
        <end position="13"/>
    </location>
</feature>
<feature type="transmembrane region" description="Helical" evidence="6">
    <location>
        <begin position="170"/>
        <end position="191"/>
    </location>
</feature>
<sequence length="426" mass="42359">MQKTEGELARGPDEAGVAPGAAREVVEGARGRTAAARLRAQRAACLLIFLANGFCMGTWVTRIPDFKRALALSEATLGNVLLAPALGAFVGMPLAGWLVAHLGSRVVAVSAGAAFAISLFGPGLARTPVELFLVLTFFGVSNGVMDVSMNANAAEVEEAWGRPIMSSFHALYSAGGLAGAAAGGALAHVGVAPAAHLSLAAVAALLLVGLLSPWVRPGVPAPEPPRNPFALPPRAMWPLCAIAFLCMFGEGAMADWSAVYLRETLGTTAAFAATGFAAFSVAMAAGRFLGDGVSSRLGPVAVVRGGAVLVTVGLAAALVIGRPIAGLFGFACVGLGLSCVIPTVFSAAARSGPTGTSIAAVATFGYLAFLGGPPVVGHIAAATSLPFALSLIVVGAIAIVLLAGAAGGPAKAAQGEESVAGEGVET</sequence>
<dbReference type="EMBL" id="JEME01000161">
    <property type="protein sequence ID" value="KYG10985.1"/>
    <property type="molecule type" value="Genomic_DNA"/>
</dbReference>
<feature type="transmembrane region" description="Helical" evidence="6">
    <location>
        <begin position="387"/>
        <end position="406"/>
    </location>
</feature>
<comment type="caution">
    <text evidence="7">The sequence shown here is derived from an EMBL/GenBank/DDBJ whole genome shotgun (WGS) entry which is preliminary data.</text>
</comment>
<organism evidence="7 8">
    <name type="scientific">Sorangium cellulosum</name>
    <name type="common">Polyangium cellulosum</name>
    <dbReference type="NCBI Taxonomy" id="56"/>
    <lineage>
        <taxon>Bacteria</taxon>
        <taxon>Pseudomonadati</taxon>
        <taxon>Myxococcota</taxon>
        <taxon>Polyangia</taxon>
        <taxon>Polyangiales</taxon>
        <taxon>Polyangiaceae</taxon>
        <taxon>Sorangium</taxon>
    </lineage>
</organism>
<dbReference type="GO" id="GO:0016020">
    <property type="term" value="C:membrane"/>
    <property type="evidence" value="ECO:0007669"/>
    <property type="project" value="UniProtKB-SubCell"/>
</dbReference>
<feature type="transmembrane region" description="Helical" evidence="6">
    <location>
        <begin position="197"/>
        <end position="215"/>
    </location>
</feature>
<feature type="region of interest" description="Disordered" evidence="5">
    <location>
        <begin position="1"/>
        <end position="20"/>
    </location>
</feature>
<dbReference type="AlphaFoldDB" id="A0A150U1Z2"/>
<dbReference type="Pfam" id="PF07690">
    <property type="entry name" value="MFS_1"/>
    <property type="match status" value="1"/>
</dbReference>
<evidence type="ECO:0000313" key="7">
    <source>
        <dbReference type="EMBL" id="KYG10985.1"/>
    </source>
</evidence>
<dbReference type="InterPro" id="IPR011701">
    <property type="entry name" value="MFS"/>
</dbReference>